<name>A0A067MUU4_BOTB1</name>
<dbReference type="InterPro" id="IPR012967">
    <property type="entry name" value="COMT_dimerisation"/>
</dbReference>
<dbReference type="SUPFAM" id="SSF53335">
    <property type="entry name" value="S-adenosyl-L-methionine-dependent methyltransferases"/>
    <property type="match status" value="1"/>
</dbReference>
<keyword evidence="8" id="KW-1185">Reference proteome</keyword>
<dbReference type="Proteomes" id="UP000027195">
    <property type="component" value="Unassembled WGS sequence"/>
</dbReference>
<keyword evidence="2" id="KW-0808">Transferase</keyword>
<protein>
    <submittedName>
        <fullName evidence="7">Uncharacterized protein</fullName>
    </submittedName>
</protein>
<dbReference type="PROSITE" id="PS51683">
    <property type="entry name" value="SAM_OMT_II"/>
    <property type="match status" value="1"/>
</dbReference>
<dbReference type="InterPro" id="IPR016461">
    <property type="entry name" value="COMT-like"/>
</dbReference>
<dbReference type="Pfam" id="PF08100">
    <property type="entry name" value="Dimerisation"/>
    <property type="match status" value="1"/>
</dbReference>
<dbReference type="GO" id="GO:0008171">
    <property type="term" value="F:O-methyltransferase activity"/>
    <property type="evidence" value="ECO:0007669"/>
    <property type="project" value="InterPro"/>
</dbReference>
<accession>A0A067MUU4</accession>
<evidence type="ECO:0000313" key="7">
    <source>
        <dbReference type="EMBL" id="KDQ19528.1"/>
    </source>
</evidence>
<dbReference type="GO" id="GO:0046983">
    <property type="term" value="F:protein dimerization activity"/>
    <property type="evidence" value="ECO:0007669"/>
    <property type="project" value="InterPro"/>
</dbReference>
<keyword evidence="1" id="KW-0489">Methyltransferase</keyword>
<feature type="region of interest" description="Disordered" evidence="4">
    <location>
        <begin position="34"/>
        <end position="53"/>
    </location>
</feature>
<dbReference type="AlphaFoldDB" id="A0A067MUU4"/>
<feature type="domain" description="O-methyltransferase C-terminal" evidence="5">
    <location>
        <begin position="239"/>
        <end position="451"/>
    </location>
</feature>
<evidence type="ECO:0000259" key="5">
    <source>
        <dbReference type="Pfam" id="PF00891"/>
    </source>
</evidence>
<dbReference type="HOGENOM" id="CLU_005533_0_3_1"/>
<evidence type="ECO:0000256" key="4">
    <source>
        <dbReference type="SAM" id="MobiDB-lite"/>
    </source>
</evidence>
<dbReference type="InterPro" id="IPR036390">
    <property type="entry name" value="WH_DNA-bd_sf"/>
</dbReference>
<dbReference type="GO" id="GO:0032259">
    <property type="term" value="P:methylation"/>
    <property type="evidence" value="ECO:0007669"/>
    <property type="project" value="UniProtKB-KW"/>
</dbReference>
<dbReference type="EMBL" id="KL198019">
    <property type="protein sequence ID" value="KDQ19528.1"/>
    <property type="molecule type" value="Genomic_DNA"/>
</dbReference>
<dbReference type="Gene3D" id="3.40.50.150">
    <property type="entry name" value="Vaccinia Virus protein VP39"/>
    <property type="match status" value="1"/>
</dbReference>
<dbReference type="InterPro" id="IPR001077">
    <property type="entry name" value="COMT_C"/>
</dbReference>
<dbReference type="Pfam" id="PF00891">
    <property type="entry name" value="Methyltransf_2"/>
    <property type="match status" value="1"/>
</dbReference>
<feature type="compositionally biased region" description="Polar residues" evidence="4">
    <location>
        <begin position="38"/>
        <end position="53"/>
    </location>
</feature>
<evidence type="ECO:0000259" key="6">
    <source>
        <dbReference type="Pfam" id="PF08100"/>
    </source>
</evidence>
<evidence type="ECO:0000256" key="1">
    <source>
        <dbReference type="ARBA" id="ARBA00022603"/>
    </source>
</evidence>
<evidence type="ECO:0000313" key="8">
    <source>
        <dbReference type="Proteomes" id="UP000027195"/>
    </source>
</evidence>
<gene>
    <name evidence="7" type="ORF">BOTBODRAFT_28102</name>
</gene>
<dbReference type="InterPro" id="IPR036388">
    <property type="entry name" value="WH-like_DNA-bd_sf"/>
</dbReference>
<organism evidence="7 8">
    <name type="scientific">Botryobasidium botryosum (strain FD-172 SS1)</name>
    <dbReference type="NCBI Taxonomy" id="930990"/>
    <lineage>
        <taxon>Eukaryota</taxon>
        <taxon>Fungi</taxon>
        <taxon>Dikarya</taxon>
        <taxon>Basidiomycota</taxon>
        <taxon>Agaricomycotina</taxon>
        <taxon>Agaricomycetes</taxon>
        <taxon>Cantharellales</taxon>
        <taxon>Botryobasidiaceae</taxon>
        <taxon>Botryobasidium</taxon>
    </lineage>
</organism>
<dbReference type="Gene3D" id="1.10.10.10">
    <property type="entry name" value="Winged helix-like DNA-binding domain superfamily/Winged helix DNA-binding domain"/>
    <property type="match status" value="1"/>
</dbReference>
<dbReference type="InterPro" id="IPR029063">
    <property type="entry name" value="SAM-dependent_MTases_sf"/>
</dbReference>
<keyword evidence="3" id="KW-0949">S-adenosyl-L-methionine</keyword>
<proteinExistence type="predicted"/>
<evidence type="ECO:0000256" key="3">
    <source>
        <dbReference type="ARBA" id="ARBA00022691"/>
    </source>
</evidence>
<dbReference type="PANTHER" id="PTHR43712:SF2">
    <property type="entry name" value="O-METHYLTRANSFERASE CICE"/>
    <property type="match status" value="1"/>
</dbReference>
<evidence type="ECO:0000256" key="2">
    <source>
        <dbReference type="ARBA" id="ARBA00022679"/>
    </source>
</evidence>
<sequence>MATRSTSPQSDFGQLLHLINASANVIGEAYDAVGCPHPSSNDGSTPISSDKTQQAGTQQAVITLIAACRQLIASVMAPVPYAIETSMSFQYSAAIRVAIEAHVAEALREVGDQGMHVNDIAKYSNINPDKLARILRLLATRHIFKEVSPNVFANNRMSLPLDTGKDAEIFAKTDPNEWYEGTNGHAAYFVLCTDNAMKCGAHLADTLQDPKTANSYDPLDAAAARGLNAENGYWGFLNQEGHERHLKTYNMAMVGSKSLAYDDTLCTRVGWEHFPRGSVCVDIGGGVGTQTSLITKAHPHLKMIVQDQGVLQKQAEEYWAITDVDALPSGRVTWQAQDFFEPQPVKGAAVYFLRCVLHDWADEDALRILQPVRDACSADSKVIIGEMLMSFACPTSPDDEARRLVRRPAIPQPLLNNMGIRGGYLSDAAMLGLHNGQERTIDQWHALLKRAHLKIDRIVGDEGTLHYFSCSPSEE</sequence>
<dbReference type="PANTHER" id="PTHR43712">
    <property type="entry name" value="PUTATIVE (AFU_ORTHOLOGUE AFUA_4G14580)-RELATED"/>
    <property type="match status" value="1"/>
</dbReference>
<feature type="domain" description="O-methyltransferase dimerisation" evidence="6">
    <location>
        <begin position="86"/>
        <end position="158"/>
    </location>
</feature>
<dbReference type="InParanoid" id="A0A067MUU4"/>
<dbReference type="SUPFAM" id="SSF46785">
    <property type="entry name" value="Winged helix' DNA-binding domain"/>
    <property type="match status" value="1"/>
</dbReference>
<dbReference type="OrthoDB" id="2410195at2759"/>
<reference evidence="8" key="1">
    <citation type="journal article" date="2014" name="Proc. Natl. Acad. Sci. U.S.A.">
        <title>Extensive sampling of basidiomycete genomes demonstrates inadequacy of the white-rot/brown-rot paradigm for wood decay fungi.</title>
        <authorList>
            <person name="Riley R."/>
            <person name="Salamov A.A."/>
            <person name="Brown D.W."/>
            <person name="Nagy L.G."/>
            <person name="Floudas D."/>
            <person name="Held B.W."/>
            <person name="Levasseur A."/>
            <person name="Lombard V."/>
            <person name="Morin E."/>
            <person name="Otillar R."/>
            <person name="Lindquist E.A."/>
            <person name="Sun H."/>
            <person name="LaButti K.M."/>
            <person name="Schmutz J."/>
            <person name="Jabbour D."/>
            <person name="Luo H."/>
            <person name="Baker S.E."/>
            <person name="Pisabarro A.G."/>
            <person name="Walton J.D."/>
            <person name="Blanchette R.A."/>
            <person name="Henrissat B."/>
            <person name="Martin F."/>
            <person name="Cullen D."/>
            <person name="Hibbett D.S."/>
            <person name="Grigoriev I.V."/>
        </authorList>
    </citation>
    <scope>NUCLEOTIDE SEQUENCE [LARGE SCALE GENOMIC DNA]</scope>
    <source>
        <strain evidence="8">FD-172 SS1</strain>
    </source>
</reference>